<sequence length="78" mass="8558">MGSPGLGWIILIHQPVDEAFADAVLVPNPVMNWWLSGCLWRCGLAMANRWAPKTALDAEWLKLADESKGGGPLLKFLL</sequence>
<protein>
    <submittedName>
        <fullName evidence="1">Uncharacterized protein</fullName>
    </submittedName>
</protein>
<reference evidence="1" key="1">
    <citation type="journal article" date="2007" name="J. Bacteriol.">
        <title>Comparative genome analysis of four magnetotactic bacteria reveals a complex set of group-specific genes implicated in magnetosome biomineralization and function.</title>
        <authorList>
            <person name="Richter M."/>
            <person name="Kube M."/>
            <person name="Bazylinski D.A."/>
            <person name="Lombardot T."/>
            <person name="Gloeckner F.O."/>
            <person name="Reinhardt R."/>
            <person name="Schueler D."/>
        </authorList>
    </citation>
    <scope>NUCLEOTIDE SEQUENCE</scope>
    <source>
        <strain evidence="1">MSR-1</strain>
    </source>
</reference>
<organism evidence="1">
    <name type="scientific">Magnetospirillum gryphiswaldense</name>
    <dbReference type="NCBI Taxonomy" id="55518"/>
    <lineage>
        <taxon>Bacteria</taxon>
        <taxon>Pseudomonadati</taxon>
        <taxon>Pseudomonadota</taxon>
        <taxon>Alphaproteobacteria</taxon>
        <taxon>Rhodospirillales</taxon>
        <taxon>Rhodospirillaceae</taxon>
        <taxon>Magnetospirillum</taxon>
    </lineage>
</organism>
<evidence type="ECO:0000313" key="1">
    <source>
        <dbReference type="EMBL" id="CAM73979.1"/>
    </source>
</evidence>
<proteinExistence type="predicted"/>
<name>A4TTM2_9PROT</name>
<gene>
    <name evidence="1" type="ORF">MGR_0633</name>
</gene>
<dbReference type="AlphaFoldDB" id="A4TTM2"/>
<accession>A4TTM2</accession>
<dbReference type="EMBL" id="CU459003">
    <property type="protein sequence ID" value="CAM73979.1"/>
    <property type="molecule type" value="Genomic_DNA"/>
</dbReference>